<accession>A0A2R4PEM2</accession>
<protein>
    <submittedName>
        <fullName evidence="2">Uncharacterized protein</fullName>
    </submittedName>
</protein>
<sequence>MARRLNRASGSGAEGVQCCYAFDVKALKGLTAKTQQGEEAGRQRAANREDAERKCGRRVSAARFSRRAARNREK</sequence>
<name>A0A2R4PEM2_ECOLX</name>
<feature type="compositionally biased region" description="Basic residues" evidence="1">
    <location>
        <begin position="64"/>
        <end position="74"/>
    </location>
</feature>
<dbReference type="EMBL" id="MG462728">
    <property type="protein sequence ID" value="AVX50112.1"/>
    <property type="molecule type" value="Genomic_DNA"/>
</dbReference>
<feature type="region of interest" description="Disordered" evidence="1">
    <location>
        <begin position="34"/>
        <end position="74"/>
    </location>
</feature>
<dbReference type="AlphaFoldDB" id="A0A2R4PEM2"/>
<keyword evidence="2" id="KW-0614">Plasmid</keyword>
<geneLocation type="plasmid" evidence="2">
    <name>pAMA1416</name>
</geneLocation>
<feature type="compositionally biased region" description="Basic and acidic residues" evidence="1">
    <location>
        <begin position="39"/>
        <end position="54"/>
    </location>
</feature>
<evidence type="ECO:0000313" key="2">
    <source>
        <dbReference type="EMBL" id="AVX50112.1"/>
    </source>
</evidence>
<organism evidence="2">
    <name type="scientific">Escherichia coli</name>
    <dbReference type="NCBI Taxonomy" id="562"/>
    <lineage>
        <taxon>Bacteria</taxon>
        <taxon>Pseudomonadati</taxon>
        <taxon>Pseudomonadota</taxon>
        <taxon>Gammaproteobacteria</taxon>
        <taxon>Enterobacterales</taxon>
        <taxon>Enterobacteriaceae</taxon>
        <taxon>Escherichia</taxon>
    </lineage>
</organism>
<evidence type="ECO:0000256" key="1">
    <source>
        <dbReference type="SAM" id="MobiDB-lite"/>
    </source>
</evidence>
<proteinExistence type="predicted"/>
<reference evidence="2" key="1">
    <citation type="submission" date="2017-11" db="EMBL/GenBank/DDBJ databases">
        <title>Comparison of blaNDM-1 plasmids.</title>
        <authorList>
            <person name="Hasman H."/>
            <person name="Overballe-Petersen S."/>
            <person name="Hansen F."/>
            <person name="Hammerum A.M."/>
        </authorList>
    </citation>
    <scope>NUCLEOTIDE SEQUENCE</scope>
    <source>
        <strain evidence="2">AMA1416</strain>
        <plasmid evidence="2">pAMA1416</plasmid>
    </source>
</reference>